<sequence length="278" mass="31765">MQLKMDFAVSGEKDKVADTVSNLDTTVSDTIQAVCGTQVYYYAQMFDIMLPRVCYPLGHVQRQRIVDESAEKEGTIEVILRYVEIGPDGKEKNDIGADMKVDDEEEKPTLFEGEKEKEGEEEGEKGTKDSIEKEEEAENEYEYYDEEEDSVHEDDIVRDDITKKLPISFSIGRVRILCKKLLRIYSREIFLSYFDPKRNVGENLTNDQAILADLGFESGFVVKVSLRKAVSLFDWFESDKVLSQQLRKTNLLLNATRVDRELAREAAIKAASQFKVGK</sequence>
<dbReference type="EMBL" id="BQXS01009753">
    <property type="protein sequence ID" value="GKT31849.1"/>
    <property type="molecule type" value="Genomic_DNA"/>
</dbReference>
<dbReference type="Proteomes" id="UP001057375">
    <property type="component" value="Unassembled WGS sequence"/>
</dbReference>
<proteinExistence type="predicted"/>
<evidence type="ECO:0000256" key="1">
    <source>
        <dbReference type="SAM" id="MobiDB-lite"/>
    </source>
</evidence>
<dbReference type="Gene3D" id="3.10.20.90">
    <property type="entry name" value="Phosphatidylinositol 3-kinase Catalytic Subunit, Chain A, domain 1"/>
    <property type="match status" value="1"/>
</dbReference>
<organism evidence="2 3">
    <name type="scientific">Aduncisulcus paluster</name>
    <dbReference type="NCBI Taxonomy" id="2918883"/>
    <lineage>
        <taxon>Eukaryota</taxon>
        <taxon>Metamonada</taxon>
        <taxon>Carpediemonas-like organisms</taxon>
        <taxon>Aduncisulcus</taxon>
    </lineage>
</organism>
<gene>
    <name evidence="2" type="ORF">ADUPG1_006183</name>
</gene>
<name>A0ABQ5KH61_9EUKA</name>
<comment type="caution">
    <text evidence="2">The sequence shown here is derived from an EMBL/GenBank/DDBJ whole genome shotgun (WGS) entry which is preliminary data.</text>
</comment>
<feature type="region of interest" description="Disordered" evidence="1">
    <location>
        <begin position="93"/>
        <end position="151"/>
    </location>
</feature>
<evidence type="ECO:0000313" key="2">
    <source>
        <dbReference type="EMBL" id="GKT31849.1"/>
    </source>
</evidence>
<feature type="compositionally biased region" description="Acidic residues" evidence="1">
    <location>
        <begin position="132"/>
        <end position="151"/>
    </location>
</feature>
<accession>A0ABQ5KH61</accession>
<reference evidence="2" key="1">
    <citation type="submission" date="2022-03" db="EMBL/GenBank/DDBJ databases">
        <title>Draft genome sequence of Aduncisulcus paluster, a free-living microaerophilic Fornicata.</title>
        <authorList>
            <person name="Yuyama I."/>
            <person name="Kume K."/>
            <person name="Tamura T."/>
            <person name="Inagaki Y."/>
            <person name="Hashimoto T."/>
        </authorList>
    </citation>
    <scope>NUCLEOTIDE SEQUENCE</scope>
    <source>
        <strain evidence="2">NY0171</strain>
    </source>
</reference>
<feature type="compositionally biased region" description="Basic and acidic residues" evidence="1">
    <location>
        <begin position="107"/>
        <end position="131"/>
    </location>
</feature>
<protein>
    <submittedName>
        <fullName evidence="2">Uncharacterized protein</fullName>
    </submittedName>
</protein>
<keyword evidence="3" id="KW-1185">Reference proteome</keyword>
<evidence type="ECO:0000313" key="3">
    <source>
        <dbReference type="Proteomes" id="UP001057375"/>
    </source>
</evidence>